<reference evidence="1 2" key="3">
    <citation type="journal article" date="2004" name="Trends Parasitol.">
        <title>The Anopheles gambiae genome: an update.</title>
        <authorList>
            <person name="Mongin E."/>
            <person name="Louis C."/>
            <person name="Holt R.A."/>
            <person name="Birney E."/>
            <person name="Collins F.H."/>
        </authorList>
    </citation>
    <scope>NUCLEOTIDE SEQUENCE</scope>
    <source>
        <strain evidence="1 2">PEST</strain>
    </source>
</reference>
<reference evidence="1" key="4">
    <citation type="journal article" date="2007" name="Genome Biol.">
        <title>Update of the Anopheles gambiae PEST genome assembly.</title>
        <authorList>
            <person name="Sharakhova M.V."/>
            <person name="Hammond M.P."/>
            <person name="Lobo N.F."/>
            <person name="Krzywinski J."/>
            <person name="Unger M.F."/>
            <person name="Hillenmeyer M.E."/>
            <person name="Bruggner R.V."/>
            <person name="Birney E."/>
            <person name="Collins F.H."/>
        </authorList>
    </citation>
    <scope>NUCLEOTIDE SEQUENCE</scope>
    <source>
        <strain evidence="1">PEST</strain>
    </source>
</reference>
<keyword evidence="3" id="KW-1185">Reference proteome</keyword>
<reference evidence="1" key="5">
    <citation type="submission" date="2011-05" db="EMBL/GenBank/DDBJ databases">
        <authorList>
            <consortium name="VectorBase"/>
        </authorList>
    </citation>
    <scope>NUCLEOTIDE SEQUENCE</scope>
    <source>
        <strain evidence="1">PEST</strain>
    </source>
</reference>
<dbReference type="EMBL" id="AAAB01008964">
    <property type="protein sequence ID" value="EAL39626.1"/>
    <property type="molecule type" value="Genomic_DNA"/>
</dbReference>
<evidence type="ECO:0000313" key="3">
    <source>
        <dbReference type="Proteomes" id="UP000007062"/>
    </source>
</evidence>
<dbReference type="EnsemblMetazoa" id="AGAP008192-RA">
    <property type="protein sequence ID" value="AGAP008192-PA"/>
    <property type="gene ID" value="AGAP008192"/>
</dbReference>
<evidence type="ECO:0000313" key="2">
    <source>
        <dbReference type="EnsemblMetazoa" id="AGAP008192-PA"/>
    </source>
</evidence>
<dbReference type="Proteomes" id="UP000007062">
    <property type="component" value="Chromosome 3R"/>
</dbReference>
<accession>Q5TQF8</accession>
<reference evidence="2" key="6">
    <citation type="submission" date="2021-01" db="UniProtKB">
        <authorList>
            <consortium name="EnsemblMetazoa"/>
        </authorList>
    </citation>
    <scope>IDENTIFICATION</scope>
    <source>
        <strain evidence="2">PEST</strain>
    </source>
</reference>
<dbReference type="AlphaFoldDB" id="Q5TQF8"/>
<proteinExistence type="predicted"/>
<dbReference type="VEuPathDB" id="VectorBase:AGAP008192"/>
<name>Q5TQF8_ANOGA</name>
<protein>
    <submittedName>
        <fullName evidence="1">AGAP008192-PA</fullName>
    </submittedName>
</protein>
<reference evidence="1 3" key="1">
    <citation type="journal article" date="2002" name="Science">
        <title>The genome sequence of the malaria mosquito Anopheles gambiae.</title>
        <authorList>
            <person name="Holt R.A."/>
            <person name="Subramanian G.M."/>
            <person name="Halpern A."/>
            <person name="Sutton G.G."/>
            <person name="Charlab R."/>
            <person name="Nusskern D.R."/>
            <person name="Wincker P."/>
            <person name="Clark A.G."/>
            <person name="Ribeiro J.M."/>
            <person name="Wides R."/>
            <person name="Salzberg S.L."/>
            <person name="Loftus B."/>
            <person name="Yandell M."/>
            <person name="Majoros W.H."/>
            <person name="Rusch D.B."/>
            <person name="Lai Z."/>
            <person name="Kraft C.L."/>
            <person name="Abril J.F."/>
            <person name="Anthouard V."/>
            <person name="Arensburger P."/>
            <person name="Atkinson P.W."/>
            <person name="Baden H."/>
            <person name="de Berardinis V."/>
            <person name="Baldwin D."/>
            <person name="Benes V."/>
            <person name="Biedler J."/>
            <person name="Blass C."/>
            <person name="Bolanos R."/>
            <person name="Boscus D."/>
            <person name="Barnstead M."/>
            <person name="Cai S."/>
            <person name="Center A."/>
            <person name="Chaturverdi K."/>
            <person name="Christophides G.K."/>
            <person name="Chrystal M.A."/>
            <person name="Clamp M."/>
            <person name="Cravchik A."/>
            <person name="Curwen V."/>
            <person name="Dana A."/>
            <person name="Delcher A."/>
            <person name="Dew I."/>
            <person name="Evans C.A."/>
            <person name="Flanigan M."/>
            <person name="Grundschober-Freimoser A."/>
            <person name="Friedli L."/>
            <person name="Gu Z."/>
            <person name="Guan P."/>
            <person name="Guigo R."/>
            <person name="Hillenmeyer M.E."/>
            <person name="Hladun S.L."/>
            <person name="Hogan J.R."/>
            <person name="Hong Y.S."/>
            <person name="Hoover J."/>
            <person name="Jaillon O."/>
            <person name="Ke Z."/>
            <person name="Kodira C."/>
            <person name="Kokoza E."/>
            <person name="Koutsos A."/>
            <person name="Letunic I."/>
            <person name="Levitsky A."/>
            <person name="Liang Y."/>
            <person name="Lin J.J."/>
            <person name="Lobo N.F."/>
            <person name="Lopez J.R."/>
            <person name="Malek J.A."/>
            <person name="McIntosh T.C."/>
            <person name="Meister S."/>
            <person name="Miller J."/>
            <person name="Mobarry C."/>
            <person name="Mongin E."/>
            <person name="Murphy S.D."/>
            <person name="O'Brochta D.A."/>
            <person name="Pfannkoch C."/>
            <person name="Qi R."/>
            <person name="Regier M.A."/>
            <person name="Remington K."/>
            <person name="Shao H."/>
            <person name="Sharakhova M.V."/>
            <person name="Sitter C.D."/>
            <person name="Shetty J."/>
            <person name="Smith T.J."/>
            <person name="Strong R."/>
            <person name="Sun J."/>
            <person name="Thomasova D."/>
            <person name="Ton L.Q."/>
            <person name="Topalis P."/>
            <person name="Tu Z."/>
            <person name="Unger M.F."/>
            <person name="Walenz B."/>
            <person name="Wang A."/>
            <person name="Wang J."/>
            <person name="Wang M."/>
            <person name="Wang X."/>
            <person name="Woodford K.J."/>
            <person name="Wortman J.R."/>
            <person name="Wu M."/>
            <person name="Yao A."/>
            <person name="Zdobnov E.M."/>
            <person name="Zhang H."/>
            <person name="Zhao Q."/>
            <person name="Zhao S."/>
            <person name="Zhu S.C."/>
            <person name="Zhimulev I."/>
            <person name="Coluzzi M."/>
            <person name="della Torre A."/>
            <person name="Roth C.W."/>
            <person name="Louis C."/>
            <person name="Kalush F."/>
            <person name="Mural R.J."/>
            <person name="Myers E.W."/>
            <person name="Adams M.D."/>
            <person name="Smith H.O."/>
            <person name="Broder S."/>
            <person name="Gardner M.J."/>
            <person name="Fraser C.M."/>
            <person name="Birney E."/>
            <person name="Bork P."/>
            <person name="Brey P.T."/>
            <person name="Venter J.C."/>
            <person name="Weissenbach J."/>
            <person name="Kafatos F.C."/>
            <person name="Collins F.H."/>
            <person name="Hoffman S.L."/>
        </authorList>
    </citation>
    <scope>NUCLEOTIDE SEQUENCE [LARGE SCALE GENOMIC DNA]</scope>
    <source>
        <strain evidence="1 3">PEST</strain>
    </source>
</reference>
<reference evidence="1" key="2">
    <citation type="submission" date="2002-03" db="EMBL/GenBank/DDBJ databases">
        <authorList>
            <consortium name="The Anopheles Genome Sequencing Consortium"/>
        </authorList>
    </citation>
    <scope>NUCLEOTIDE SEQUENCE</scope>
    <source>
        <strain evidence="1">PEST</strain>
    </source>
</reference>
<dbReference type="PaxDb" id="7165-AGAP008192-PA"/>
<organism evidence="1">
    <name type="scientific">Anopheles gambiae</name>
    <name type="common">African malaria mosquito</name>
    <dbReference type="NCBI Taxonomy" id="7165"/>
    <lineage>
        <taxon>Eukaryota</taxon>
        <taxon>Metazoa</taxon>
        <taxon>Ecdysozoa</taxon>
        <taxon>Arthropoda</taxon>
        <taxon>Hexapoda</taxon>
        <taxon>Insecta</taxon>
        <taxon>Pterygota</taxon>
        <taxon>Neoptera</taxon>
        <taxon>Endopterygota</taxon>
        <taxon>Diptera</taxon>
        <taxon>Nematocera</taxon>
        <taxon>Culicoidea</taxon>
        <taxon>Culicidae</taxon>
        <taxon>Anophelinae</taxon>
        <taxon>Anopheles</taxon>
    </lineage>
</organism>
<sequence length="124" mass="13478">MVVNTIRSQGAQMAQKVHRSCRCRAAKQGRVSVELTIPIPESIPEPIPIPVSIPESILDLITEPIPGPILESISEPDSGPNIRNRFQKTAELTGIDSDKSFIFPITSIHDVIGFYGAAGPVDYK</sequence>
<evidence type="ECO:0000313" key="1">
    <source>
        <dbReference type="EMBL" id="EAL39626.1"/>
    </source>
</evidence>
<dbReference type="HOGENOM" id="CLU_2005811_0_0_1"/>
<gene>
    <name evidence="1" type="ORF">AgaP_AGAP008192</name>
</gene>